<dbReference type="InterPro" id="IPR025110">
    <property type="entry name" value="AMP-bd_C"/>
</dbReference>
<evidence type="ECO:0000256" key="1">
    <source>
        <dbReference type="ARBA" id="ARBA00006432"/>
    </source>
</evidence>
<dbReference type="Gene3D" id="3.30.300.30">
    <property type="match status" value="1"/>
</dbReference>
<evidence type="ECO:0000313" key="5">
    <source>
        <dbReference type="EMBL" id="KAH8519365.1"/>
    </source>
</evidence>
<dbReference type="PANTHER" id="PTHR24096">
    <property type="entry name" value="LONG-CHAIN-FATTY-ACID--COA LIGASE"/>
    <property type="match status" value="1"/>
</dbReference>
<dbReference type="Pfam" id="PF13193">
    <property type="entry name" value="AMP-binding_C"/>
    <property type="match status" value="1"/>
</dbReference>
<feature type="region of interest" description="Disordered" evidence="3">
    <location>
        <begin position="1"/>
        <end position="29"/>
    </location>
</feature>
<accession>A0A8T2ZPQ9</accession>
<comment type="caution">
    <text evidence="5">The sequence shown here is derived from an EMBL/GenBank/DDBJ whole genome shotgun (WGS) entry which is preliminary data.</text>
</comment>
<feature type="compositionally biased region" description="Polar residues" evidence="3">
    <location>
        <begin position="8"/>
        <end position="18"/>
    </location>
</feature>
<protein>
    <recommendedName>
        <fullName evidence="4">AMP-binding enzyme C-terminal domain-containing protein</fullName>
    </recommendedName>
</protein>
<dbReference type="SUPFAM" id="SSF56801">
    <property type="entry name" value="Acetyl-CoA synthetase-like"/>
    <property type="match status" value="1"/>
</dbReference>
<gene>
    <name evidence="5" type="ORF">H0E87_000962</name>
</gene>
<dbReference type="InterPro" id="IPR042099">
    <property type="entry name" value="ANL_N_sf"/>
</dbReference>
<dbReference type="Proteomes" id="UP000807159">
    <property type="component" value="Chromosome 1"/>
</dbReference>
<keyword evidence="6" id="KW-1185">Reference proteome</keyword>
<reference evidence="5" key="1">
    <citation type="journal article" date="2021" name="J. Hered.">
        <title>Genome Assembly of Salicaceae Populus deltoides (Eastern Cottonwood) I-69 Based on Nanopore Sequencing and Hi-C Technologies.</title>
        <authorList>
            <person name="Bai S."/>
            <person name="Wu H."/>
            <person name="Zhang J."/>
            <person name="Pan Z."/>
            <person name="Zhao W."/>
            <person name="Li Z."/>
            <person name="Tong C."/>
        </authorList>
    </citation>
    <scope>NUCLEOTIDE SEQUENCE</scope>
    <source>
        <tissue evidence="5">Leaf</tissue>
    </source>
</reference>
<evidence type="ECO:0000313" key="6">
    <source>
        <dbReference type="Proteomes" id="UP000807159"/>
    </source>
</evidence>
<feature type="domain" description="AMP-binding enzyme C-terminal" evidence="4">
    <location>
        <begin position="99"/>
        <end position="174"/>
    </location>
</feature>
<dbReference type="EMBL" id="JACEGQ020000001">
    <property type="protein sequence ID" value="KAH8519365.1"/>
    <property type="molecule type" value="Genomic_DNA"/>
</dbReference>
<sequence length="193" mass="21284">MKGYYGLSESTGPVSRSNGPEEIRRWGSAGKLTPGCEAKIVDPDTSYAGDPGATSATLEPNGWLRTGDICYIDEEGFLFVVDRLKELIKYKGYQVAPAELEQLLQSYPEIVDAAVIPYPDEEAGQVPMAFLVKQPQSSINERDILDFVAKQVAPYKKIRRVAFVSSIPRSPAGKILRRDLRNMAFPALPSSKM</sequence>
<keyword evidence="2" id="KW-0436">Ligase</keyword>
<organism evidence="5 6">
    <name type="scientific">Populus deltoides</name>
    <name type="common">Eastern poplar</name>
    <name type="synonym">Eastern cottonwood</name>
    <dbReference type="NCBI Taxonomy" id="3696"/>
    <lineage>
        <taxon>Eukaryota</taxon>
        <taxon>Viridiplantae</taxon>
        <taxon>Streptophyta</taxon>
        <taxon>Embryophyta</taxon>
        <taxon>Tracheophyta</taxon>
        <taxon>Spermatophyta</taxon>
        <taxon>Magnoliopsida</taxon>
        <taxon>eudicotyledons</taxon>
        <taxon>Gunneridae</taxon>
        <taxon>Pentapetalae</taxon>
        <taxon>rosids</taxon>
        <taxon>fabids</taxon>
        <taxon>Malpighiales</taxon>
        <taxon>Salicaceae</taxon>
        <taxon>Saliceae</taxon>
        <taxon>Populus</taxon>
    </lineage>
</organism>
<dbReference type="AlphaFoldDB" id="A0A8T2ZPQ9"/>
<dbReference type="GO" id="GO:0016405">
    <property type="term" value="F:CoA-ligase activity"/>
    <property type="evidence" value="ECO:0007669"/>
    <property type="project" value="TreeGrafter"/>
</dbReference>
<evidence type="ECO:0000259" key="4">
    <source>
        <dbReference type="Pfam" id="PF13193"/>
    </source>
</evidence>
<dbReference type="Gene3D" id="3.40.50.12780">
    <property type="entry name" value="N-terminal domain of ligase-like"/>
    <property type="match status" value="1"/>
</dbReference>
<dbReference type="InterPro" id="IPR045851">
    <property type="entry name" value="AMP-bd_C_sf"/>
</dbReference>
<proteinExistence type="inferred from homology"/>
<comment type="similarity">
    <text evidence="1">Belongs to the ATP-dependent AMP-binding enzyme family.</text>
</comment>
<dbReference type="PANTHER" id="PTHR24096:SF251">
    <property type="entry name" value="4-COUMARATE--COA LIGASE-LIKE 9"/>
    <property type="match status" value="1"/>
</dbReference>
<name>A0A8T2ZPQ9_POPDE</name>
<dbReference type="FunFam" id="3.30.300.30:FF:000007">
    <property type="entry name" value="4-coumarate--CoA ligase 2"/>
    <property type="match status" value="1"/>
</dbReference>
<evidence type="ECO:0000256" key="2">
    <source>
        <dbReference type="ARBA" id="ARBA00022598"/>
    </source>
</evidence>
<evidence type="ECO:0000256" key="3">
    <source>
        <dbReference type="SAM" id="MobiDB-lite"/>
    </source>
</evidence>